<dbReference type="EMBL" id="RSAS01000410">
    <property type="protein sequence ID" value="RRR72112.1"/>
    <property type="molecule type" value="Genomic_DNA"/>
</dbReference>
<sequence length="234" mass="26318">MSPSLSMVLGTDVWLIGGWLLMQPDPVQERILENGTQVWRSRAKRMVMNHPHPTDGASAWSLVHPDAAGLDIGAERIWACVPADRDPTPVRSFGTFTPDLNALADWLMACHTTTVAMESTGVYWIPIYDLLESRGIEAVLVNAHHLKIVPGRKSDVQDCQWIQRLHTYGLLQGSFRPTAELSTLRAYTRQRANLVEQRAVHIQLMQKAMHQMNLQPLCARLPLSRSPPGNRLFE</sequence>
<dbReference type="GO" id="GO:0003677">
    <property type="term" value="F:DNA binding"/>
    <property type="evidence" value="ECO:0007669"/>
    <property type="project" value="InterPro"/>
</dbReference>
<proteinExistence type="predicted"/>
<dbReference type="GO" id="GO:0006313">
    <property type="term" value="P:DNA transposition"/>
    <property type="evidence" value="ECO:0007669"/>
    <property type="project" value="InterPro"/>
</dbReference>
<dbReference type="PANTHER" id="PTHR33055:SF13">
    <property type="entry name" value="TRANSPOSASE"/>
    <property type="match status" value="1"/>
</dbReference>
<dbReference type="InterPro" id="IPR002525">
    <property type="entry name" value="Transp_IS110-like_N"/>
</dbReference>
<feature type="non-terminal residue" evidence="2">
    <location>
        <position position="234"/>
    </location>
</feature>
<evidence type="ECO:0000313" key="3">
    <source>
        <dbReference type="Proteomes" id="UP000280307"/>
    </source>
</evidence>
<gene>
    <name evidence="2" type="ORF">EI684_10595</name>
</gene>
<accession>A0A426TZZ6</accession>
<organism evidence="2 3">
    <name type="scientific">Candidatus Viridilinea halotolerans</name>
    <dbReference type="NCBI Taxonomy" id="2491704"/>
    <lineage>
        <taxon>Bacteria</taxon>
        <taxon>Bacillati</taxon>
        <taxon>Chloroflexota</taxon>
        <taxon>Chloroflexia</taxon>
        <taxon>Chloroflexales</taxon>
        <taxon>Chloroflexineae</taxon>
        <taxon>Oscillochloridaceae</taxon>
        <taxon>Candidatus Viridilinea</taxon>
    </lineage>
</organism>
<name>A0A426TZZ6_9CHLR</name>
<dbReference type="PANTHER" id="PTHR33055">
    <property type="entry name" value="TRANSPOSASE FOR INSERTION SEQUENCE ELEMENT IS1111A"/>
    <property type="match status" value="1"/>
</dbReference>
<dbReference type="Proteomes" id="UP000280307">
    <property type="component" value="Unassembled WGS sequence"/>
</dbReference>
<comment type="caution">
    <text evidence="2">The sequence shown here is derived from an EMBL/GenBank/DDBJ whole genome shotgun (WGS) entry which is preliminary data.</text>
</comment>
<dbReference type="GO" id="GO:0004803">
    <property type="term" value="F:transposase activity"/>
    <property type="evidence" value="ECO:0007669"/>
    <property type="project" value="InterPro"/>
</dbReference>
<dbReference type="AlphaFoldDB" id="A0A426TZZ6"/>
<dbReference type="Pfam" id="PF01548">
    <property type="entry name" value="DEDD_Tnp_IS110"/>
    <property type="match status" value="1"/>
</dbReference>
<evidence type="ECO:0000313" key="2">
    <source>
        <dbReference type="EMBL" id="RRR72112.1"/>
    </source>
</evidence>
<dbReference type="InterPro" id="IPR047650">
    <property type="entry name" value="Transpos_IS110"/>
</dbReference>
<evidence type="ECO:0000259" key="1">
    <source>
        <dbReference type="Pfam" id="PF01548"/>
    </source>
</evidence>
<feature type="domain" description="Transposase IS110-like N-terminal" evidence="1">
    <location>
        <begin position="68"/>
        <end position="212"/>
    </location>
</feature>
<reference evidence="2 3" key="1">
    <citation type="submission" date="2018-12" db="EMBL/GenBank/DDBJ databases">
        <title>Genome Sequence of Candidatus Viridilinea halotolerans isolated from saline sulfide-rich spring.</title>
        <authorList>
            <person name="Grouzdev D.S."/>
            <person name="Burganskaya E.I."/>
            <person name="Krutkina M.S."/>
            <person name="Sukhacheva M.V."/>
            <person name="Gorlenko V.M."/>
        </authorList>
    </citation>
    <scope>NUCLEOTIDE SEQUENCE [LARGE SCALE GENOMIC DNA]</scope>
    <source>
        <strain evidence="2">Chok-6</strain>
    </source>
</reference>
<protein>
    <recommendedName>
        <fullName evidence="1">Transposase IS110-like N-terminal domain-containing protein</fullName>
    </recommendedName>
</protein>